<feature type="signal peptide" evidence="1">
    <location>
        <begin position="1"/>
        <end position="23"/>
    </location>
</feature>
<organism evidence="2 3">
    <name type="scientific">Aulographum hederae CBS 113979</name>
    <dbReference type="NCBI Taxonomy" id="1176131"/>
    <lineage>
        <taxon>Eukaryota</taxon>
        <taxon>Fungi</taxon>
        <taxon>Dikarya</taxon>
        <taxon>Ascomycota</taxon>
        <taxon>Pezizomycotina</taxon>
        <taxon>Dothideomycetes</taxon>
        <taxon>Pleosporomycetidae</taxon>
        <taxon>Aulographales</taxon>
        <taxon>Aulographaceae</taxon>
    </lineage>
</organism>
<sequence>MPRTRVREACLLLSSSSLHFALADTSFLLSSLLSLSHVSHNPCYKIHVVPIYYVELLCQKIPPRFQPARRKRSLTRVLGGRQHQLIIHDLRPEPVNHVIKSRTQPTVESRTFSSLNQTRRRTILRVPIKAESKIRLERRLNLNHFKRRVLLRSRSTEQPIQPSLHTRRWTEGTHTSLKETRPTADIHQHFPTNIELVGESATGRAADGEQATYPEKTVVFSGTFPQKGAV</sequence>
<proteinExistence type="predicted"/>
<name>A0A6G1H5Y3_9PEZI</name>
<evidence type="ECO:0000313" key="2">
    <source>
        <dbReference type="EMBL" id="KAF1988631.1"/>
    </source>
</evidence>
<keyword evidence="3" id="KW-1185">Reference proteome</keyword>
<protein>
    <submittedName>
        <fullName evidence="2">Uncharacterized protein</fullName>
    </submittedName>
</protein>
<reference evidence="2" key="1">
    <citation type="journal article" date="2020" name="Stud. Mycol.">
        <title>101 Dothideomycetes genomes: a test case for predicting lifestyles and emergence of pathogens.</title>
        <authorList>
            <person name="Haridas S."/>
            <person name="Albert R."/>
            <person name="Binder M."/>
            <person name="Bloem J."/>
            <person name="Labutti K."/>
            <person name="Salamov A."/>
            <person name="Andreopoulos B."/>
            <person name="Baker S."/>
            <person name="Barry K."/>
            <person name="Bills G."/>
            <person name="Bluhm B."/>
            <person name="Cannon C."/>
            <person name="Castanera R."/>
            <person name="Culley D."/>
            <person name="Daum C."/>
            <person name="Ezra D."/>
            <person name="Gonzalez J."/>
            <person name="Henrissat B."/>
            <person name="Kuo A."/>
            <person name="Liang C."/>
            <person name="Lipzen A."/>
            <person name="Lutzoni F."/>
            <person name="Magnuson J."/>
            <person name="Mondo S."/>
            <person name="Nolan M."/>
            <person name="Ohm R."/>
            <person name="Pangilinan J."/>
            <person name="Park H.-J."/>
            <person name="Ramirez L."/>
            <person name="Alfaro M."/>
            <person name="Sun H."/>
            <person name="Tritt A."/>
            <person name="Yoshinaga Y."/>
            <person name="Zwiers L.-H."/>
            <person name="Turgeon B."/>
            <person name="Goodwin S."/>
            <person name="Spatafora J."/>
            <person name="Crous P."/>
            <person name="Grigoriev I."/>
        </authorList>
    </citation>
    <scope>NUCLEOTIDE SEQUENCE</scope>
    <source>
        <strain evidence="2">CBS 113979</strain>
    </source>
</reference>
<accession>A0A6G1H5Y3</accession>
<feature type="chain" id="PRO_5026278387" evidence="1">
    <location>
        <begin position="24"/>
        <end position="230"/>
    </location>
</feature>
<evidence type="ECO:0000256" key="1">
    <source>
        <dbReference type="SAM" id="SignalP"/>
    </source>
</evidence>
<dbReference type="EMBL" id="ML977148">
    <property type="protein sequence ID" value="KAF1988631.1"/>
    <property type="molecule type" value="Genomic_DNA"/>
</dbReference>
<evidence type="ECO:0000313" key="3">
    <source>
        <dbReference type="Proteomes" id="UP000800041"/>
    </source>
</evidence>
<gene>
    <name evidence="2" type="ORF">K402DRAFT_28157</name>
</gene>
<dbReference type="AlphaFoldDB" id="A0A6G1H5Y3"/>
<dbReference type="Proteomes" id="UP000800041">
    <property type="component" value="Unassembled WGS sequence"/>
</dbReference>
<keyword evidence="1" id="KW-0732">Signal</keyword>